<dbReference type="Pfam" id="PF07690">
    <property type="entry name" value="MFS_1"/>
    <property type="match status" value="1"/>
</dbReference>
<feature type="transmembrane region" description="Helical" evidence="7">
    <location>
        <begin position="109"/>
        <end position="129"/>
    </location>
</feature>
<evidence type="ECO:0000256" key="2">
    <source>
        <dbReference type="ARBA" id="ARBA00022448"/>
    </source>
</evidence>
<feature type="domain" description="Major facilitator superfamily (MFS) profile" evidence="8">
    <location>
        <begin position="71"/>
        <end position="483"/>
    </location>
</feature>
<feature type="transmembrane region" description="Helical" evidence="7">
    <location>
        <begin position="461"/>
        <end position="483"/>
    </location>
</feature>
<dbReference type="InterPro" id="IPR011701">
    <property type="entry name" value="MFS"/>
</dbReference>
<dbReference type="STRING" id="407821.A0A087U3A7"/>
<evidence type="ECO:0000313" key="10">
    <source>
        <dbReference type="Proteomes" id="UP000054359"/>
    </source>
</evidence>
<dbReference type="CDD" id="cd17328">
    <property type="entry name" value="MFS_spinster_like"/>
    <property type="match status" value="1"/>
</dbReference>
<evidence type="ECO:0000259" key="8">
    <source>
        <dbReference type="PROSITE" id="PS50850"/>
    </source>
</evidence>
<organism evidence="9 10">
    <name type="scientific">Stegodyphus mimosarum</name>
    <name type="common">African social velvet spider</name>
    <dbReference type="NCBI Taxonomy" id="407821"/>
    <lineage>
        <taxon>Eukaryota</taxon>
        <taxon>Metazoa</taxon>
        <taxon>Ecdysozoa</taxon>
        <taxon>Arthropoda</taxon>
        <taxon>Chelicerata</taxon>
        <taxon>Arachnida</taxon>
        <taxon>Araneae</taxon>
        <taxon>Araneomorphae</taxon>
        <taxon>Entelegynae</taxon>
        <taxon>Eresoidea</taxon>
        <taxon>Eresidae</taxon>
        <taxon>Stegodyphus</taxon>
    </lineage>
</organism>
<feature type="transmembrane region" description="Helical" evidence="7">
    <location>
        <begin position="321"/>
        <end position="347"/>
    </location>
</feature>
<dbReference type="Proteomes" id="UP000054359">
    <property type="component" value="Unassembled WGS sequence"/>
</dbReference>
<keyword evidence="4 7" id="KW-1133">Transmembrane helix</keyword>
<comment type="similarity">
    <text evidence="6">Belongs to the major facilitator superfamily. Spinster (TC 2.A.1.49) family.</text>
</comment>
<dbReference type="PANTHER" id="PTHR23505">
    <property type="entry name" value="SPINSTER"/>
    <property type="match status" value="1"/>
</dbReference>
<dbReference type="GO" id="GO:0022857">
    <property type="term" value="F:transmembrane transporter activity"/>
    <property type="evidence" value="ECO:0007669"/>
    <property type="project" value="InterPro"/>
</dbReference>
<evidence type="ECO:0000256" key="6">
    <source>
        <dbReference type="ARBA" id="ARBA00024338"/>
    </source>
</evidence>
<dbReference type="InterPro" id="IPR036259">
    <property type="entry name" value="MFS_trans_sf"/>
</dbReference>
<feature type="transmembrane region" description="Helical" evidence="7">
    <location>
        <begin position="359"/>
        <end position="379"/>
    </location>
</feature>
<proteinExistence type="inferred from homology"/>
<evidence type="ECO:0000256" key="4">
    <source>
        <dbReference type="ARBA" id="ARBA00022989"/>
    </source>
</evidence>
<feature type="transmembrane region" description="Helical" evidence="7">
    <location>
        <begin position="136"/>
        <end position="155"/>
    </location>
</feature>
<reference evidence="9 10" key="1">
    <citation type="submission" date="2013-11" db="EMBL/GenBank/DDBJ databases">
        <title>Genome sequencing of Stegodyphus mimosarum.</title>
        <authorList>
            <person name="Bechsgaard J."/>
        </authorList>
    </citation>
    <scope>NUCLEOTIDE SEQUENCE [LARGE SCALE GENOMIC DNA]</scope>
</reference>
<evidence type="ECO:0000313" key="9">
    <source>
        <dbReference type="EMBL" id="KFM71846.1"/>
    </source>
</evidence>
<gene>
    <name evidence="9" type="ORF">X975_02795</name>
</gene>
<dbReference type="PROSITE" id="PS50850">
    <property type="entry name" value="MFS"/>
    <property type="match status" value="1"/>
</dbReference>
<keyword evidence="10" id="KW-1185">Reference proteome</keyword>
<feature type="transmembrane region" description="Helical" evidence="7">
    <location>
        <begin position="200"/>
        <end position="216"/>
    </location>
</feature>
<evidence type="ECO:0000256" key="1">
    <source>
        <dbReference type="ARBA" id="ARBA00004141"/>
    </source>
</evidence>
<feature type="transmembrane region" description="Helical" evidence="7">
    <location>
        <begin position="385"/>
        <end position="411"/>
    </location>
</feature>
<dbReference type="OrthoDB" id="6770063at2759"/>
<sequence length="530" mass="58354">MLKIFVMEERSYSDENALVNNVVTAVIRTAVVDGNDGNSEAINARHGSSSSQQVAGMGVRYTHGRSRPYISVSILCFINLINYMDRYTLAGVLRDVKDYYGLDDSQAGLLQTSFIISYMVMAPLFGYLGDRYNRRLIMACGITFWSATTFLGSCIPSEYFRWFIFSRALVGTGEASYSTIAPTVIADLFTGAARTRMLSLFYFAIPVGSGLGYIVGPEVANYIGHWYWALRVTPGLGILAVILCLMILVEPPRGEAEGEVEHKSTSFLEDIVEVLKIPSFVWVSLGFTCVTFSVGALAWWVPDFMTHALEVQGGKPDKTLVNLIFGIITCFAGIAGVILGSLCSQYFRRFNARADPLICAYSMLAAIPLVFVACITASSNTSVSYALIFFGVTLLCMNWVLVADIVLYVVIPRRRSMAQAIQITLSHALGDACSPYIVGKLCDAIANGDQSPMASFKSQQYALFFPIFILVVGSSFFFINSFYVAEDKERCIRLTRGETLSTVLVPNCSHEICRDFHESGDSLTDKYGIN</sequence>
<keyword evidence="5 7" id="KW-0472">Membrane</keyword>
<dbReference type="SUPFAM" id="SSF103473">
    <property type="entry name" value="MFS general substrate transporter"/>
    <property type="match status" value="1"/>
</dbReference>
<protein>
    <submittedName>
        <fullName evidence="9">Protein spinster</fullName>
    </submittedName>
</protein>
<name>A0A087U3A7_STEMI</name>
<keyword evidence="2" id="KW-0813">Transport</keyword>
<feature type="transmembrane region" description="Helical" evidence="7">
    <location>
        <begin position="228"/>
        <end position="249"/>
    </location>
</feature>
<dbReference type="PANTHER" id="PTHR23505:SF79">
    <property type="entry name" value="PROTEIN SPINSTER"/>
    <property type="match status" value="1"/>
</dbReference>
<accession>A0A087U3A7</accession>
<evidence type="ECO:0000256" key="7">
    <source>
        <dbReference type="SAM" id="Phobius"/>
    </source>
</evidence>
<dbReference type="InterPro" id="IPR020846">
    <property type="entry name" value="MFS_dom"/>
</dbReference>
<dbReference type="GO" id="GO:0016020">
    <property type="term" value="C:membrane"/>
    <property type="evidence" value="ECO:0007669"/>
    <property type="project" value="UniProtKB-SubCell"/>
</dbReference>
<dbReference type="AlphaFoldDB" id="A0A087U3A7"/>
<dbReference type="EMBL" id="KK117953">
    <property type="protein sequence ID" value="KFM71846.1"/>
    <property type="molecule type" value="Genomic_DNA"/>
</dbReference>
<evidence type="ECO:0000256" key="3">
    <source>
        <dbReference type="ARBA" id="ARBA00022692"/>
    </source>
</evidence>
<evidence type="ECO:0000256" key="5">
    <source>
        <dbReference type="ARBA" id="ARBA00023136"/>
    </source>
</evidence>
<dbReference type="OMA" id="YICAAGL"/>
<dbReference type="InterPro" id="IPR044770">
    <property type="entry name" value="MFS_spinster-like"/>
</dbReference>
<keyword evidence="3 7" id="KW-0812">Transmembrane</keyword>
<dbReference type="Gene3D" id="1.20.1250.20">
    <property type="entry name" value="MFS general substrate transporter like domains"/>
    <property type="match status" value="1"/>
</dbReference>
<feature type="transmembrane region" description="Helical" evidence="7">
    <location>
        <begin position="69"/>
        <end position="89"/>
    </location>
</feature>
<comment type="subcellular location">
    <subcellularLocation>
        <location evidence="1">Membrane</location>
        <topology evidence="1">Multi-pass membrane protein</topology>
    </subcellularLocation>
</comment>
<feature type="transmembrane region" description="Helical" evidence="7">
    <location>
        <begin position="280"/>
        <end position="301"/>
    </location>
</feature>
<feature type="non-terminal residue" evidence="9">
    <location>
        <position position="530"/>
    </location>
</feature>